<protein>
    <submittedName>
        <fullName evidence="1">Uncharacterized protein</fullName>
    </submittedName>
</protein>
<reference evidence="1 2" key="1">
    <citation type="submission" date="2019-12" db="EMBL/GenBank/DDBJ databases">
        <authorList>
            <person name="Alioto T."/>
            <person name="Alioto T."/>
            <person name="Gomez Garrido J."/>
        </authorList>
    </citation>
    <scope>NUCLEOTIDE SEQUENCE [LARGE SCALE GENOMIC DNA]</scope>
</reference>
<organism evidence="1 2">
    <name type="scientific">Olea europaea subsp. europaea</name>
    <dbReference type="NCBI Taxonomy" id="158383"/>
    <lineage>
        <taxon>Eukaryota</taxon>
        <taxon>Viridiplantae</taxon>
        <taxon>Streptophyta</taxon>
        <taxon>Embryophyta</taxon>
        <taxon>Tracheophyta</taxon>
        <taxon>Spermatophyta</taxon>
        <taxon>Magnoliopsida</taxon>
        <taxon>eudicotyledons</taxon>
        <taxon>Gunneridae</taxon>
        <taxon>Pentapetalae</taxon>
        <taxon>asterids</taxon>
        <taxon>lamiids</taxon>
        <taxon>Lamiales</taxon>
        <taxon>Oleaceae</taxon>
        <taxon>Oleeae</taxon>
        <taxon>Olea</taxon>
    </lineage>
</organism>
<dbReference type="Proteomes" id="UP000594638">
    <property type="component" value="Unassembled WGS sequence"/>
</dbReference>
<sequence>MPVTRMDHRIEALESVVVQIQPLGNAVVGLKGDLEHLNARLGMELSKLNDKIEASLAVGRKELNEGLQILAKMIKGIPQESTGVTDAGSEMKSTASITELTGSKPGATENIVICAAEGSTRRRSGNALESWVQLLRFQLELKLGQFLGLE</sequence>
<dbReference type="Gramene" id="OE9A091394T1">
    <property type="protein sequence ID" value="OE9A091394C1"/>
    <property type="gene ID" value="OE9A091394"/>
</dbReference>
<dbReference type="AlphaFoldDB" id="A0A8S0PDE0"/>
<keyword evidence="2" id="KW-1185">Reference proteome</keyword>
<evidence type="ECO:0000313" key="2">
    <source>
        <dbReference type="Proteomes" id="UP000594638"/>
    </source>
</evidence>
<proteinExistence type="predicted"/>
<evidence type="ECO:0000313" key="1">
    <source>
        <dbReference type="EMBL" id="CAA2934042.1"/>
    </source>
</evidence>
<name>A0A8S0PDE0_OLEEU</name>
<comment type="caution">
    <text evidence="1">The sequence shown here is derived from an EMBL/GenBank/DDBJ whole genome shotgun (WGS) entry which is preliminary data.</text>
</comment>
<accession>A0A8S0PDE0</accession>
<gene>
    <name evidence="1" type="ORF">OLEA9_A091394</name>
</gene>
<dbReference type="EMBL" id="CACTIH010000010">
    <property type="protein sequence ID" value="CAA2934042.1"/>
    <property type="molecule type" value="Genomic_DNA"/>
</dbReference>